<sequence length="203" mass="23211">MMTTTISDLPGSFLLNRSAKTLVRRLSQVDSELAPRVAMPPMVNSNLFSWFHYARVFRALVLSSSPSDDLRTEIDDNPKGILSSEWPNNSSLLSYDDLKACLEMQITNDRMKPSALLGDVISTVISTVTMDQTLEEIDHNFKALWSYQKETRLKPLKGLVLRAHFTLFLNFVLNQRLGFRVRRENCTLFLFIMDCLFSFMSCA</sequence>
<dbReference type="Proteomes" id="UP001412067">
    <property type="component" value="Unassembled WGS sequence"/>
</dbReference>
<comment type="caution">
    <text evidence="1">The sequence shown here is derived from an EMBL/GenBank/DDBJ whole genome shotgun (WGS) entry which is preliminary data.</text>
</comment>
<keyword evidence="2" id="KW-1185">Reference proteome</keyword>
<evidence type="ECO:0000313" key="1">
    <source>
        <dbReference type="EMBL" id="KAK8966545.1"/>
    </source>
</evidence>
<proteinExistence type="predicted"/>
<dbReference type="EMBL" id="JBBWWR010000005">
    <property type="protein sequence ID" value="KAK8966545.1"/>
    <property type="molecule type" value="Genomic_DNA"/>
</dbReference>
<protein>
    <submittedName>
        <fullName evidence="1">Uncharacterized protein</fullName>
    </submittedName>
</protein>
<evidence type="ECO:0000313" key="2">
    <source>
        <dbReference type="Proteomes" id="UP001412067"/>
    </source>
</evidence>
<accession>A0ABR2MSS5</accession>
<name>A0ABR2MSS5_9ASPA</name>
<reference evidence="1 2" key="1">
    <citation type="journal article" date="2022" name="Nat. Plants">
        <title>Genomes of leafy and leafless Platanthera orchids illuminate the evolution of mycoheterotrophy.</title>
        <authorList>
            <person name="Li M.H."/>
            <person name="Liu K.W."/>
            <person name="Li Z."/>
            <person name="Lu H.C."/>
            <person name="Ye Q.L."/>
            <person name="Zhang D."/>
            <person name="Wang J.Y."/>
            <person name="Li Y.F."/>
            <person name="Zhong Z.M."/>
            <person name="Liu X."/>
            <person name="Yu X."/>
            <person name="Liu D.K."/>
            <person name="Tu X.D."/>
            <person name="Liu B."/>
            <person name="Hao Y."/>
            <person name="Liao X.Y."/>
            <person name="Jiang Y.T."/>
            <person name="Sun W.H."/>
            <person name="Chen J."/>
            <person name="Chen Y.Q."/>
            <person name="Ai Y."/>
            <person name="Zhai J.W."/>
            <person name="Wu S.S."/>
            <person name="Zhou Z."/>
            <person name="Hsiao Y.Y."/>
            <person name="Wu W.L."/>
            <person name="Chen Y.Y."/>
            <person name="Lin Y.F."/>
            <person name="Hsu J.L."/>
            <person name="Li C.Y."/>
            <person name="Wang Z.W."/>
            <person name="Zhao X."/>
            <person name="Zhong W.Y."/>
            <person name="Ma X.K."/>
            <person name="Ma L."/>
            <person name="Huang J."/>
            <person name="Chen G.Z."/>
            <person name="Huang M.Z."/>
            <person name="Huang L."/>
            <person name="Peng D.H."/>
            <person name="Luo Y.B."/>
            <person name="Zou S.Q."/>
            <person name="Chen S.P."/>
            <person name="Lan S."/>
            <person name="Tsai W.C."/>
            <person name="Van de Peer Y."/>
            <person name="Liu Z.J."/>
        </authorList>
    </citation>
    <scope>NUCLEOTIDE SEQUENCE [LARGE SCALE GENOMIC DNA]</scope>
    <source>
        <strain evidence="1">Lor288</strain>
    </source>
</reference>
<organism evidence="1 2">
    <name type="scientific">Platanthera guangdongensis</name>
    <dbReference type="NCBI Taxonomy" id="2320717"/>
    <lineage>
        <taxon>Eukaryota</taxon>
        <taxon>Viridiplantae</taxon>
        <taxon>Streptophyta</taxon>
        <taxon>Embryophyta</taxon>
        <taxon>Tracheophyta</taxon>
        <taxon>Spermatophyta</taxon>
        <taxon>Magnoliopsida</taxon>
        <taxon>Liliopsida</taxon>
        <taxon>Asparagales</taxon>
        <taxon>Orchidaceae</taxon>
        <taxon>Orchidoideae</taxon>
        <taxon>Orchideae</taxon>
        <taxon>Orchidinae</taxon>
        <taxon>Platanthera</taxon>
    </lineage>
</organism>
<gene>
    <name evidence="1" type="ORF">KSP40_PGU000984</name>
</gene>